<dbReference type="Proteomes" id="UP001281761">
    <property type="component" value="Unassembled WGS sequence"/>
</dbReference>
<name>A0ABQ9XMU2_9EUKA</name>
<evidence type="ECO:0000313" key="1">
    <source>
        <dbReference type="EMBL" id="KAK2952530.1"/>
    </source>
</evidence>
<keyword evidence="2" id="KW-1185">Reference proteome</keyword>
<evidence type="ECO:0000313" key="2">
    <source>
        <dbReference type="Proteomes" id="UP001281761"/>
    </source>
</evidence>
<proteinExistence type="predicted"/>
<organism evidence="1 2">
    <name type="scientific">Blattamonas nauphoetae</name>
    <dbReference type="NCBI Taxonomy" id="2049346"/>
    <lineage>
        <taxon>Eukaryota</taxon>
        <taxon>Metamonada</taxon>
        <taxon>Preaxostyla</taxon>
        <taxon>Oxymonadida</taxon>
        <taxon>Blattamonas</taxon>
    </lineage>
</organism>
<comment type="caution">
    <text evidence="1">The sequence shown here is derived from an EMBL/GenBank/DDBJ whole genome shotgun (WGS) entry which is preliminary data.</text>
</comment>
<gene>
    <name evidence="1" type="ORF">BLNAU_12495</name>
</gene>
<protein>
    <submittedName>
        <fullName evidence="1">Uncharacterized protein</fullName>
    </submittedName>
</protein>
<dbReference type="EMBL" id="JARBJD010000102">
    <property type="protein sequence ID" value="KAK2952530.1"/>
    <property type="molecule type" value="Genomic_DNA"/>
</dbReference>
<reference evidence="1 2" key="1">
    <citation type="journal article" date="2022" name="bioRxiv">
        <title>Genomics of Preaxostyla Flagellates Illuminates Evolutionary Transitions and the Path Towards Mitochondrial Loss.</title>
        <authorList>
            <person name="Novak L.V.F."/>
            <person name="Treitli S.C."/>
            <person name="Pyrih J."/>
            <person name="Halakuc P."/>
            <person name="Pipaliya S.V."/>
            <person name="Vacek V."/>
            <person name="Brzon O."/>
            <person name="Soukal P."/>
            <person name="Eme L."/>
            <person name="Dacks J.B."/>
            <person name="Karnkowska A."/>
            <person name="Elias M."/>
            <person name="Hampl V."/>
        </authorList>
    </citation>
    <scope>NUCLEOTIDE SEQUENCE [LARGE SCALE GENOMIC DNA]</scope>
    <source>
        <strain evidence="1">NAU3</strain>
        <tissue evidence="1">Gut</tissue>
    </source>
</reference>
<sequence length="207" mass="22888">MDPTPSTSNQSTPLENFINELLKIDDFEVLATLLNENIDHDELGCSVLRIITMLPERMKTQNPSLSKNVPLLSPESILPAALADALSIPPFAEDAFDAIYNLLSYHPLDSILFRAHQSFLLSAGLLPVAVSVFDPEYLSEIEPSSYSDVIESGLDAIELLIHNHPIAQQEFHQLRMTESFIHFHQMISSNPSCLSDDAGALLTSLCK</sequence>
<accession>A0ABQ9XMU2</accession>